<keyword evidence="2" id="KW-0240">DNA-directed RNA polymerase</keyword>
<dbReference type="NCBIfam" id="TIGR02395">
    <property type="entry name" value="rpoN_sigma"/>
    <property type="match status" value="1"/>
</dbReference>
<reference evidence="12" key="1">
    <citation type="submission" date="2014-07" db="EMBL/GenBank/DDBJ databases">
        <authorList>
            <person name="Hornung V.Bastian."/>
        </authorList>
    </citation>
    <scope>NUCLEOTIDE SEQUENCE</scope>
    <source>
        <strain evidence="12">PCE-S</strain>
    </source>
</reference>
<comment type="similarity">
    <text evidence="1">Belongs to the sigma-54 factor family.</text>
</comment>
<evidence type="ECO:0000259" key="10">
    <source>
        <dbReference type="Pfam" id="PF04552"/>
    </source>
</evidence>
<dbReference type="Pfam" id="PF04963">
    <property type="entry name" value="Sigma54_CBD"/>
    <property type="match status" value="1"/>
</dbReference>
<dbReference type="PROSITE" id="PS00717">
    <property type="entry name" value="SIGMA54_1"/>
    <property type="match status" value="1"/>
</dbReference>
<evidence type="ECO:0000259" key="11">
    <source>
        <dbReference type="Pfam" id="PF04963"/>
    </source>
</evidence>
<dbReference type="AlphaFoldDB" id="A0A098B7Y6"/>
<dbReference type="PRINTS" id="PR00045">
    <property type="entry name" value="SIGMA54FCT"/>
</dbReference>
<evidence type="ECO:0000256" key="4">
    <source>
        <dbReference type="ARBA" id="ARBA00022695"/>
    </source>
</evidence>
<evidence type="ECO:0000256" key="2">
    <source>
        <dbReference type="ARBA" id="ARBA00022478"/>
    </source>
</evidence>
<proteinExistence type="inferred from homology"/>
<evidence type="ECO:0000256" key="5">
    <source>
        <dbReference type="ARBA" id="ARBA00023015"/>
    </source>
</evidence>
<gene>
    <name evidence="12" type="ORF">DPCES_5097</name>
</gene>
<dbReference type="GO" id="GO:0001216">
    <property type="term" value="F:DNA-binding transcription activator activity"/>
    <property type="evidence" value="ECO:0007669"/>
    <property type="project" value="InterPro"/>
</dbReference>
<dbReference type="InterPro" id="IPR007046">
    <property type="entry name" value="RNA_pol_sigma_54_core-bd"/>
</dbReference>
<dbReference type="GO" id="GO:0016779">
    <property type="term" value="F:nucleotidyltransferase activity"/>
    <property type="evidence" value="ECO:0007669"/>
    <property type="project" value="UniProtKB-KW"/>
</dbReference>
<name>A0A098B7Y6_DESHA</name>
<dbReference type="Gene3D" id="1.10.10.1330">
    <property type="entry name" value="RNA polymerase sigma-54 factor, core-binding domain"/>
    <property type="match status" value="1"/>
</dbReference>
<keyword evidence="4" id="KW-0548">Nucleotidyltransferase</keyword>
<dbReference type="InterPro" id="IPR000394">
    <property type="entry name" value="RNA_pol_sigma_54"/>
</dbReference>
<accession>A0A098B7Y6</accession>
<evidence type="ECO:0000313" key="12">
    <source>
        <dbReference type="EMBL" id="CDX04983.1"/>
    </source>
</evidence>
<evidence type="ECO:0000256" key="8">
    <source>
        <dbReference type="ARBA" id="ARBA00023163"/>
    </source>
</evidence>
<keyword evidence="7" id="KW-0238">DNA-binding</keyword>
<protein>
    <submittedName>
        <fullName evidence="12">RNA polymerase sigma-54 factor</fullName>
    </submittedName>
</protein>
<dbReference type="GO" id="GO:0006352">
    <property type="term" value="P:DNA-templated transcription initiation"/>
    <property type="evidence" value="ECO:0007669"/>
    <property type="project" value="InterPro"/>
</dbReference>
<evidence type="ECO:0000256" key="3">
    <source>
        <dbReference type="ARBA" id="ARBA00022679"/>
    </source>
</evidence>
<dbReference type="PIRSF" id="PIRSF000774">
    <property type="entry name" value="RpoN"/>
    <property type="match status" value="1"/>
</dbReference>
<evidence type="ECO:0000256" key="7">
    <source>
        <dbReference type="ARBA" id="ARBA00023125"/>
    </source>
</evidence>
<dbReference type="PANTHER" id="PTHR32248">
    <property type="entry name" value="RNA POLYMERASE SIGMA-54 FACTOR"/>
    <property type="match status" value="1"/>
</dbReference>
<evidence type="ECO:0000256" key="1">
    <source>
        <dbReference type="ARBA" id="ARBA00008798"/>
    </source>
</evidence>
<dbReference type="InterPro" id="IPR007634">
    <property type="entry name" value="RNA_pol_sigma_54_DNA-bd"/>
</dbReference>
<dbReference type="PROSITE" id="PS50044">
    <property type="entry name" value="SIGMA54_3"/>
    <property type="match status" value="1"/>
</dbReference>
<evidence type="ECO:0000256" key="9">
    <source>
        <dbReference type="SAM" id="MobiDB-lite"/>
    </source>
</evidence>
<feature type="domain" description="RNA polymerase sigma factor 54 DNA-binding" evidence="10">
    <location>
        <begin position="310"/>
        <end position="466"/>
    </location>
</feature>
<organism evidence="12">
    <name type="scientific">Desulfitobacterium hafniense</name>
    <name type="common">Desulfitobacterium frappieri</name>
    <dbReference type="NCBI Taxonomy" id="49338"/>
    <lineage>
        <taxon>Bacteria</taxon>
        <taxon>Bacillati</taxon>
        <taxon>Bacillota</taxon>
        <taxon>Clostridia</taxon>
        <taxon>Eubacteriales</taxon>
        <taxon>Desulfitobacteriaceae</taxon>
        <taxon>Desulfitobacterium</taxon>
    </lineage>
</organism>
<dbReference type="RefSeq" id="WP_208926664.1">
    <property type="nucleotide sequence ID" value="NZ_LK996017.1"/>
</dbReference>
<dbReference type="EMBL" id="LK996017">
    <property type="protein sequence ID" value="CDX04983.1"/>
    <property type="molecule type" value="Genomic_DNA"/>
</dbReference>
<keyword evidence="3" id="KW-0808">Transferase</keyword>
<sequence length="467" mass="53009">MRIGYGLNLEQTQKLIMTPELRQAIAVLQLSALELSGYVEQQMLENPLLDVIDDSADKSADHTQEDSPAQEKNEGAEEGPWDMNWEEYFQHQEERISKEYDPDAGQSTRFEPFLAAGPSLQEHLLEQIHIQRVPMSQKLLEYIVGNLDDNGYLTLSLEEIGKQFQLPLEEVEKGLAVIQGLEPLGVGARSLEECLLLQLPLLADYPPELPEFLKYLEDLAAGRLQRIAAQLKITPSQVQDMADLIRTLDPKPGRSFAGTGEVRYIVPDVVVEEVEGEYIILVNDVTVPRLGINQVYRKALSQNNESEIRKFVEQKLNAAAWLIRSIEQRRLTLYKVADAIIRRQEDFLRRGIRCLKPLNLKDIAEEIGVHESTVSRATANKYIQTPRGIFEFKFFFATGLGSEQGMTTEGIKQALKEIIAAEDPKSPYSDQKLSEILKEKNMEISRRTVAKYRDELGLPSTALRKRY</sequence>
<dbReference type="Gene3D" id="1.10.10.60">
    <property type="entry name" value="Homeodomain-like"/>
    <property type="match status" value="1"/>
</dbReference>
<dbReference type="PROSITE" id="PS00718">
    <property type="entry name" value="SIGMA54_2"/>
    <property type="match status" value="1"/>
</dbReference>
<dbReference type="GO" id="GO:0000428">
    <property type="term" value="C:DNA-directed RNA polymerase complex"/>
    <property type="evidence" value="ECO:0007669"/>
    <property type="project" value="UniProtKB-KW"/>
</dbReference>
<feature type="domain" description="RNA polymerase sigma factor 54 core-binding" evidence="11">
    <location>
        <begin position="110"/>
        <end position="296"/>
    </location>
</feature>
<dbReference type="PANTHER" id="PTHR32248:SF4">
    <property type="entry name" value="RNA POLYMERASE SIGMA-54 FACTOR"/>
    <property type="match status" value="1"/>
</dbReference>
<dbReference type="GO" id="GO:0003677">
    <property type="term" value="F:DNA binding"/>
    <property type="evidence" value="ECO:0007669"/>
    <property type="project" value="UniProtKB-KW"/>
</dbReference>
<evidence type="ECO:0000256" key="6">
    <source>
        <dbReference type="ARBA" id="ARBA00023082"/>
    </source>
</evidence>
<dbReference type="Pfam" id="PF00309">
    <property type="entry name" value="Sigma54_AID"/>
    <property type="match status" value="1"/>
</dbReference>
<feature type="region of interest" description="Disordered" evidence="9">
    <location>
        <begin position="57"/>
        <end position="82"/>
    </location>
</feature>
<dbReference type="GO" id="GO:0016987">
    <property type="term" value="F:sigma factor activity"/>
    <property type="evidence" value="ECO:0007669"/>
    <property type="project" value="UniProtKB-KW"/>
</dbReference>
<feature type="compositionally biased region" description="Basic and acidic residues" evidence="9">
    <location>
        <begin position="57"/>
        <end position="75"/>
    </location>
</feature>
<dbReference type="PATRIC" id="fig|49338.4.peg.5486"/>
<keyword evidence="6" id="KW-0731">Sigma factor</keyword>
<keyword evidence="5" id="KW-0805">Transcription regulation</keyword>
<dbReference type="InterPro" id="IPR038709">
    <property type="entry name" value="RpoN_core-bd_sf"/>
</dbReference>
<dbReference type="Pfam" id="PF04552">
    <property type="entry name" value="Sigma54_DBD"/>
    <property type="match status" value="1"/>
</dbReference>
<keyword evidence="8" id="KW-0804">Transcription</keyword>